<dbReference type="Gene3D" id="2.140.10.30">
    <property type="entry name" value="Dipeptidylpeptidase IV, N-terminal domain"/>
    <property type="match status" value="1"/>
</dbReference>
<feature type="compositionally biased region" description="Polar residues" evidence="1">
    <location>
        <begin position="267"/>
        <end position="285"/>
    </location>
</feature>
<sequence length="882" mass="96239">MSELHTHTIGSVSGKPERAADDRPSADTSAITASTVTTPAVTTPATTSAAAATIQSAIEQFPEHKARTLRFTCGAPRSATVIGDGSRALFLRSDGPEDSVTSLWLSTFDTAAGTHEEILLADPRELLPNADAEEVPAAERARRERAREGGQGIVSYSVDAAGDRVVFTINGQLFLTQIDDDGCGARTRQLAVDALSATPDADDTPHIDDAHTHHTCADENDAFDTVDDTDPNDLLPVLNPRISPDGRHVLYTTGEHLVMVDIADWPQSNESNESGAPNTPDSPNAITPLHDGIRAIWGVHNGPDPAEHTWSIGLAEFAAGEEMNRYDGFWWSPDSNAVIFETFDSSAEPTWYISDPTNPDRNATSRRYPQALTRNADVFLTLVDLEFDGHGKYSGMDARRIAWDRKAYEYLAVVRWTAGHRPLLLVQNRLQNHDQVLQVEHNGTTTVLEEHTNPQWLDLIAGTPAFTPDGRLVCAFNDMDTDTNRLTVDGKAFTPVGWQVRTVLDVGDTDVLAVVQRTTDNPQATDVPDAWADQADEHDARSFDVVRFGYDGSITPVTMSPGVWTASRTGRGIVVSGRDMDHAKSQMVHLFALDADGDPTTANRFPALDNHLRADIANHAQTPGFTPNTRFVRLGEHRLYTAITRPSIDSPYAGAQRLPVLLKPYGGPGHQEVTLSQAAYWDAQWWADQGFLVVTADGRGTTGRGPRWDREIFHDMKRVTLADQVEAVHALQEAAPEADTDRVAMIGWSYGGFLSALAVLDAPQTVQAACAGAPPTDWTLYDTHYTERYLGLDPETYRSNSIIEDAPGLSRPLMLIHGFADDNVSIANSLRLSQALMAAGKPHTFLPLTGITHMTNDPTVARNLLILQRDFLIQALGMTPRA</sequence>
<dbReference type="SUPFAM" id="SSF53474">
    <property type="entry name" value="alpha/beta-Hydrolases"/>
    <property type="match status" value="1"/>
</dbReference>
<dbReference type="PANTHER" id="PTHR11731">
    <property type="entry name" value="PROTEASE FAMILY S9B,C DIPEPTIDYL-PEPTIDASE IV-RELATED"/>
    <property type="match status" value="1"/>
</dbReference>
<reference evidence="4 5" key="1">
    <citation type="submission" date="2017-10" db="EMBL/GenBank/DDBJ databases">
        <title>Bifidobacterium genomics.</title>
        <authorList>
            <person name="Lugli G.A."/>
            <person name="Milani C."/>
            <person name="Mancabelli L."/>
        </authorList>
    </citation>
    <scope>NUCLEOTIDE SEQUENCE [LARGE SCALE GENOMIC DNA]</scope>
    <source>
        <strain evidence="4 5">1542B</strain>
    </source>
</reference>
<accession>A0A2N3QPP5</accession>
<feature type="compositionally biased region" description="Low complexity" evidence="1">
    <location>
        <begin position="26"/>
        <end position="37"/>
    </location>
</feature>
<dbReference type="InterPro" id="IPR050278">
    <property type="entry name" value="Serine_Prot_S9B/DPPIV"/>
</dbReference>
<dbReference type="InterPro" id="IPR029058">
    <property type="entry name" value="AB_hydrolase_fold"/>
</dbReference>
<dbReference type="SUPFAM" id="SSF82171">
    <property type="entry name" value="DPP6 N-terminal domain-like"/>
    <property type="match status" value="1"/>
</dbReference>
<dbReference type="GO" id="GO:0008236">
    <property type="term" value="F:serine-type peptidase activity"/>
    <property type="evidence" value="ECO:0007669"/>
    <property type="project" value="InterPro"/>
</dbReference>
<evidence type="ECO:0000259" key="2">
    <source>
        <dbReference type="Pfam" id="PF00326"/>
    </source>
</evidence>
<evidence type="ECO:0000313" key="5">
    <source>
        <dbReference type="Proteomes" id="UP000233727"/>
    </source>
</evidence>
<dbReference type="PANTHER" id="PTHR11731:SF193">
    <property type="entry name" value="DIPEPTIDYL PEPTIDASE 9"/>
    <property type="match status" value="1"/>
</dbReference>
<organism evidence="4 5">
    <name type="scientific">Bifidobacterium thermophilum</name>
    <dbReference type="NCBI Taxonomy" id="33905"/>
    <lineage>
        <taxon>Bacteria</taxon>
        <taxon>Bacillati</taxon>
        <taxon>Actinomycetota</taxon>
        <taxon>Actinomycetes</taxon>
        <taxon>Bifidobacteriales</taxon>
        <taxon>Bifidobacteriaceae</taxon>
        <taxon>Bifidobacterium</taxon>
    </lineage>
</organism>
<dbReference type="InterPro" id="IPR001375">
    <property type="entry name" value="Peptidase_S9_cat"/>
</dbReference>
<evidence type="ECO:0000313" key="4">
    <source>
        <dbReference type="EMBL" id="PKU93659.1"/>
    </source>
</evidence>
<protein>
    <submittedName>
        <fullName evidence="4">Cytochrome C</fullName>
    </submittedName>
</protein>
<comment type="caution">
    <text evidence="4">The sequence shown here is derived from an EMBL/GenBank/DDBJ whole genome shotgun (WGS) entry which is preliminary data.</text>
</comment>
<dbReference type="AlphaFoldDB" id="A0A2N3QPP5"/>
<name>A0A2N3QPP5_9BIFI</name>
<dbReference type="GO" id="GO:0008239">
    <property type="term" value="F:dipeptidyl-peptidase activity"/>
    <property type="evidence" value="ECO:0007669"/>
    <property type="project" value="TreeGrafter"/>
</dbReference>
<evidence type="ECO:0000259" key="3">
    <source>
        <dbReference type="Pfam" id="PF00930"/>
    </source>
</evidence>
<feature type="compositionally biased region" description="Basic and acidic residues" evidence="1">
    <location>
        <begin position="15"/>
        <end position="25"/>
    </location>
</feature>
<feature type="region of interest" description="Disordered" evidence="1">
    <location>
        <begin position="1"/>
        <end position="37"/>
    </location>
</feature>
<dbReference type="InterPro" id="IPR002469">
    <property type="entry name" value="Peptidase_S9B_N"/>
</dbReference>
<dbReference type="STRING" id="33905.BTHE_1573"/>
<feature type="domain" description="Dipeptidylpeptidase IV N-terminal" evidence="3">
    <location>
        <begin position="307"/>
        <end position="486"/>
    </location>
</feature>
<feature type="domain" description="Peptidase S9 prolyl oligopeptidase catalytic" evidence="2">
    <location>
        <begin position="681"/>
        <end position="878"/>
    </location>
</feature>
<dbReference type="RefSeq" id="WP_101454750.1">
    <property type="nucleotide sequence ID" value="NZ_PCGY01000001.1"/>
</dbReference>
<dbReference type="EMBL" id="PCGY01000001">
    <property type="protein sequence ID" value="PKU93659.1"/>
    <property type="molecule type" value="Genomic_DNA"/>
</dbReference>
<dbReference type="Pfam" id="PF00930">
    <property type="entry name" value="DPPIV_N"/>
    <property type="match status" value="1"/>
</dbReference>
<proteinExistence type="predicted"/>
<feature type="region of interest" description="Disordered" evidence="1">
    <location>
        <begin position="267"/>
        <end position="289"/>
    </location>
</feature>
<gene>
    <name evidence="4" type="ORF">CQR47_0016</name>
</gene>
<evidence type="ECO:0000256" key="1">
    <source>
        <dbReference type="SAM" id="MobiDB-lite"/>
    </source>
</evidence>
<dbReference type="Gene3D" id="3.40.50.1820">
    <property type="entry name" value="alpha/beta hydrolase"/>
    <property type="match status" value="1"/>
</dbReference>
<dbReference type="Pfam" id="PF00326">
    <property type="entry name" value="Peptidase_S9"/>
    <property type="match status" value="1"/>
</dbReference>
<dbReference type="Proteomes" id="UP000233727">
    <property type="component" value="Unassembled WGS sequence"/>
</dbReference>
<dbReference type="GO" id="GO:0006508">
    <property type="term" value="P:proteolysis"/>
    <property type="evidence" value="ECO:0007669"/>
    <property type="project" value="InterPro"/>
</dbReference>